<feature type="compositionally biased region" description="Low complexity" evidence="10">
    <location>
        <begin position="382"/>
        <end position="400"/>
    </location>
</feature>
<keyword evidence="6" id="KW-0677">Repeat</keyword>
<evidence type="ECO:0000259" key="12">
    <source>
        <dbReference type="PROSITE" id="PS50916"/>
    </source>
</evidence>
<dbReference type="GO" id="GO:0006887">
    <property type="term" value="P:exocytosis"/>
    <property type="evidence" value="ECO:0007669"/>
    <property type="project" value="UniProtKB-KW"/>
</dbReference>
<dbReference type="Gene3D" id="2.60.40.150">
    <property type="entry name" value="C2 domain"/>
    <property type="match status" value="2"/>
</dbReference>
<evidence type="ECO:0000256" key="3">
    <source>
        <dbReference type="ARBA" id="ARBA00022475"/>
    </source>
</evidence>
<feature type="compositionally biased region" description="Polar residues" evidence="10">
    <location>
        <begin position="417"/>
        <end position="435"/>
    </location>
</feature>
<dbReference type="PROSITE" id="PS50916">
    <property type="entry name" value="RABBD"/>
    <property type="match status" value="1"/>
</dbReference>
<keyword evidence="14" id="KW-1185">Reference proteome</keyword>
<dbReference type="EMBL" id="BFAA01001146">
    <property type="protein sequence ID" value="GCB60856.1"/>
    <property type="molecule type" value="Genomic_DNA"/>
</dbReference>
<dbReference type="GO" id="GO:0005886">
    <property type="term" value="C:plasma membrane"/>
    <property type="evidence" value="ECO:0007669"/>
    <property type="project" value="UniProtKB-SubCell"/>
</dbReference>
<dbReference type="InterPro" id="IPR043567">
    <property type="entry name" value="SYTL1-5_C2B"/>
</dbReference>
<dbReference type="CDD" id="cd04020">
    <property type="entry name" value="C2B_SLP_1-2-3-4"/>
    <property type="match status" value="1"/>
</dbReference>
<evidence type="ECO:0000256" key="10">
    <source>
        <dbReference type="SAM" id="MobiDB-lite"/>
    </source>
</evidence>
<dbReference type="GO" id="GO:0006886">
    <property type="term" value="P:intracellular protein transport"/>
    <property type="evidence" value="ECO:0007669"/>
    <property type="project" value="InterPro"/>
</dbReference>
<evidence type="ECO:0000313" key="14">
    <source>
        <dbReference type="Proteomes" id="UP000288216"/>
    </source>
</evidence>
<organism evidence="13 14">
    <name type="scientific">Scyliorhinus torazame</name>
    <name type="common">Cloudy catshark</name>
    <name type="synonym">Catulus torazame</name>
    <dbReference type="NCBI Taxonomy" id="75743"/>
    <lineage>
        <taxon>Eukaryota</taxon>
        <taxon>Metazoa</taxon>
        <taxon>Chordata</taxon>
        <taxon>Craniata</taxon>
        <taxon>Vertebrata</taxon>
        <taxon>Chondrichthyes</taxon>
        <taxon>Elasmobranchii</taxon>
        <taxon>Galeomorphii</taxon>
        <taxon>Galeoidea</taxon>
        <taxon>Carcharhiniformes</taxon>
        <taxon>Scyliorhinidae</taxon>
        <taxon>Scyliorhinus</taxon>
    </lineage>
</organism>
<name>A0A401NJ12_SCYTO</name>
<comment type="caution">
    <text evidence="13">The sequence shown here is derived from an EMBL/GenBank/DDBJ whole genome shotgun (WGS) entry which is preliminary data.</text>
</comment>
<dbReference type="PROSITE" id="PS50004">
    <property type="entry name" value="C2"/>
    <property type="match status" value="2"/>
</dbReference>
<reference evidence="13 14" key="1">
    <citation type="journal article" date="2018" name="Nat. Ecol. Evol.">
        <title>Shark genomes provide insights into elasmobranch evolution and the origin of vertebrates.</title>
        <authorList>
            <person name="Hara Y"/>
            <person name="Yamaguchi K"/>
            <person name="Onimaru K"/>
            <person name="Kadota M"/>
            <person name="Koyanagi M"/>
            <person name="Keeley SD"/>
            <person name="Tatsumi K"/>
            <person name="Tanaka K"/>
            <person name="Motone F"/>
            <person name="Kageyama Y"/>
            <person name="Nozu R"/>
            <person name="Adachi N"/>
            <person name="Nishimura O"/>
            <person name="Nakagawa R"/>
            <person name="Tanegashima C"/>
            <person name="Kiyatake I"/>
            <person name="Matsumoto R"/>
            <person name="Murakumo K"/>
            <person name="Nishida K"/>
            <person name="Terakita A"/>
            <person name="Kuratani S"/>
            <person name="Sato K"/>
            <person name="Hyodo S Kuraku.S."/>
        </authorList>
    </citation>
    <scope>NUCLEOTIDE SEQUENCE [LARGE SCALE GENOMIC DNA]</scope>
</reference>
<feature type="compositionally biased region" description="Polar residues" evidence="10">
    <location>
        <begin position="469"/>
        <end position="482"/>
    </location>
</feature>
<dbReference type="STRING" id="75743.A0A401NJ12"/>
<feature type="domain" description="C2" evidence="11">
    <location>
        <begin position="834"/>
        <end position="963"/>
    </location>
</feature>
<dbReference type="Gene3D" id="6.10.250.3000">
    <property type="match status" value="1"/>
</dbReference>
<evidence type="ECO:0000256" key="1">
    <source>
        <dbReference type="ARBA" id="ARBA00004184"/>
    </source>
</evidence>
<dbReference type="FunFam" id="2.60.40.150:FF:000108">
    <property type="entry name" value="Synaptotagmin like 1"/>
    <property type="match status" value="1"/>
</dbReference>
<dbReference type="Pfam" id="PF00168">
    <property type="entry name" value="C2"/>
    <property type="match status" value="2"/>
</dbReference>
<dbReference type="InterPro" id="IPR000008">
    <property type="entry name" value="C2_dom"/>
</dbReference>
<evidence type="ECO:0000313" key="13">
    <source>
        <dbReference type="EMBL" id="GCB60856.1"/>
    </source>
</evidence>
<keyword evidence="4" id="KW-0268">Exocytosis</keyword>
<feature type="region of interest" description="Disordered" evidence="10">
    <location>
        <begin position="358"/>
        <end position="482"/>
    </location>
</feature>
<evidence type="ECO:0000259" key="11">
    <source>
        <dbReference type="PROSITE" id="PS50004"/>
    </source>
</evidence>
<feature type="compositionally biased region" description="Low complexity" evidence="10">
    <location>
        <begin position="621"/>
        <end position="637"/>
    </location>
</feature>
<gene>
    <name evidence="13" type="ORF">scyTo_0004010</name>
</gene>
<dbReference type="InterPro" id="IPR035892">
    <property type="entry name" value="C2_domain_sf"/>
</dbReference>
<feature type="compositionally biased region" description="Polar residues" evidence="10">
    <location>
        <begin position="306"/>
        <end position="332"/>
    </location>
</feature>
<dbReference type="GO" id="GO:0042043">
    <property type="term" value="F:neurexin family protein binding"/>
    <property type="evidence" value="ECO:0007669"/>
    <property type="project" value="TreeGrafter"/>
</dbReference>
<dbReference type="OrthoDB" id="195679at2759"/>
<feature type="region of interest" description="Disordered" evidence="10">
    <location>
        <begin position="304"/>
        <end position="337"/>
    </location>
</feature>
<evidence type="ECO:0000256" key="8">
    <source>
        <dbReference type="ARBA" id="ARBA00072163"/>
    </source>
</evidence>
<keyword evidence="3" id="KW-1003">Cell membrane</keyword>
<evidence type="ECO:0000256" key="5">
    <source>
        <dbReference type="ARBA" id="ARBA00022553"/>
    </source>
</evidence>
<dbReference type="PANTHER" id="PTHR45716:SF3">
    <property type="entry name" value="SYNAPTOTAGMIN-LIKE PROTEIN 1"/>
    <property type="match status" value="1"/>
</dbReference>
<sequence>MKTEKNLAKIMDLSFLSEEEQFALQEVLQRDTALRKLEENRIRKLKRASFDASTLKVLTGEWFAEVKTKRFGEISSGIDILKNSFNKKKKMPVFQEVAVKASKDANVFLSPSSQYQDIPSEPGAFKADKRLFEEAEYTPQTNAMMFQSQLQAPVNMHKLEDEARTLEGDDLKSHMKRNNEDPESDSVIQTHPNEVLLSNVHSSDSAAVSETNPYSDFTIRQPSHSAKLEEFWTPREDTALQSARESTKNLEAETDRIGQSGFSSVETEASGSPDVSGQIGYFEHSPKAALDAHYSGMPGSDVEITQEPTPNNGTPAPSAEISSNSKENNMRNADTKRKNPFLRYSSTLLSEIIQGATKSLKDDTETAVKSNEAAVKNERVGSESPDMDSSVSSRPSVLKSFAASTQLNESKEKGQPRHTNLDQSSESNLMNNAPSQIKKPGEYNNDTPNLTLGRGETEHSKRKGILKRSPSTSSTESENLSKWTPIRPTEEVGVMSLQGEDSDGSTKMEPGSKQVRFFATMKNKPLENIVEGQKADKATGKKKSMPQQEDHNVSIFPSMSPTPAQKYKDEADVDQFLTDKGTTEQDYFPSLKWGETLDTLQKNYEVPRNDYSDFSFKTNKPSSLSTTSEVSVSTLPSNDPQNEEYDYFDDLTSESSFGSDILKQTDVSIGSNLQSSKLSGSLLSLYSDAGDFGDVPIQGAVQFKFHYEEAKKEFQIQVIQCRGLAVANIRKYTSDPYVKTYLLPDRSRPSKRKSSVKKATLNPHYNEILKYKIKKQELRNRTLNLSVWHNDTLGRNVFLGETEVEMSNWDWNDNMPNWYNLQSKPSNLPEGNINQGEICVALKYIPADLIDGNGPLNGEVHIWLKEATQLQPLKPGGVDSFVRCYILPDTSKNSRQKTRVVKKTLNPIYNHTMVYDGFKLDEIMEACAELSIWDHETFTNQFLGGVRLNLGTGSSYGRSVDWMDSNEEEAALWRDMISSPNQWVEAALPLRPTMSKRK</sequence>
<proteinExistence type="predicted"/>
<feature type="region of interest" description="Disordered" evidence="10">
    <location>
        <begin position="611"/>
        <end position="645"/>
    </location>
</feature>
<evidence type="ECO:0000256" key="4">
    <source>
        <dbReference type="ARBA" id="ARBA00022483"/>
    </source>
</evidence>
<dbReference type="AlphaFoldDB" id="A0A401NJ12"/>
<keyword evidence="5" id="KW-0597">Phosphoprotein</keyword>
<dbReference type="SMART" id="SM00239">
    <property type="entry name" value="C2"/>
    <property type="match status" value="2"/>
</dbReference>
<evidence type="ECO:0000256" key="2">
    <source>
        <dbReference type="ARBA" id="ARBA00004236"/>
    </source>
</evidence>
<dbReference type="Proteomes" id="UP000288216">
    <property type="component" value="Unassembled WGS sequence"/>
</dbReference>
<evidence type="ECO:0000256" key="7">
    <source>
        <dbReference type="ARBA" id="ARBA00023136"/>
    </source>
</evidence>
<dbReference type="PANTHER" id="PTHR45716">
    <property type="entry name" value="BITESIZE, ISOFORM I"/>
    <property type="match status" value="1"/>
</dbReference>
<protein>
    <recommendedName>
        <fullName evidence="8">Synaptotagmin-like protein 1</fullName>
    </recommendedName>
    <alternativeName>
        <fullName evidence="9">Exophilin-7</fullName>
    </alternativeName>
</protein>
<dbReference type="GO" id="GO:0031267">
    <property type="term" value="F:small GTPase binding"/>
    <property type="evidence" value="ECO:0007669"/>
    <property type="project" value="InterPro"/>
</dbReference>
<feature type="domain" description="RabBD" evidence="12">
    <location>
        <begin position="10"/>
        <end position="66"/>
    </location>
</feature>
<dbReference type="GO" id="GO:0070382">
    <property type="term" value="C:exocytic vesicle"/>
    <property type="evidence" value="ECO:0007669"/>
    <property type="project" value="TreeGrafter"/>
</dbReference>
<evidence type="ECO:0000256" key="6">
    <source>
        <dbReference type="ARBA" id="ARBA00022737"/>
    </source>
</evidence>
<dbReference type="InterPro" id="IPR010911">
    <property type="entry name" value="Rab_BD"/>
</dbReference>
<feature type="region of interest" description="Disordered" evidence="10">
    <location>
        <begin position="534"/>
        <end position="555"/>
    </location>
</feature>
<evidence type="ECO:0000256" key="9">
    <source>
        <dbReference type="ARBA" id="ARBA00075525"/>
    </source>
</evidence>
<feature type="domain" description="C2" evidence="11">
    <location>
        <begin position="697"/>
        <end position="819"/>
    </location>
</feature>
<dbReference type="OMA" id="CAELSIW"/>
<comment type="subcellular location">
    <subcellularLocation>
        <location evidence="2">Cell membrane</location>
    </subcellularLocation>
    <subcellularLocation>
        <location evidence="1">Endomembrane system</location>
        <topology evidence="1">Peripheral membrane protein</topology>
    </subcellularLocation>
</comment>
<keyword evidence="7" id="KW-0472">Membrane</keyword>
<dbReference type="SUPFAM" id="SSF49562">
    <property type="entry name" value="C2 domain (Calcium/lipid-binding domain, CaLB)"/>
    <property type="match status" value="2"/>
</dbReference>
<dbReference type="FunFam" id="2.60.40.150:FF:000006">
    <property type="entry name" value="Synaptotagmin-like 5, isoform CRA_a"/>
    <property type="match status" value="1"/>
</dbReference>
<accession>A0A401NJ12</accession>